<comment type="subcellular location">
    <subcellularLocation>
        <location evidence="1">Cell membrane</location>
        <topology evidence="1">Multi-pass membrane protein</topology>
    </subcellularLocation>
</comment>
<dbReference type="PATRIC" id="fig|1423746.3.peg.1255"/>
<evidence type="ECO:0000313" key="9">
    <source>
        <dbReference type="Proteomes" id="UP000051445"/>
    </source>
</evidence>
<feature type="transmembrane region" description="Helical" evidence="6">
    <location>
        <begin position="96"/>
        <end position="117"/>
    </location>
</feature>
<evidence type="ECO:0000256" key="6">
    <source>
        <dbReference type="SAM" id="Phobius"/>
    </source>
</evidence>
<dbReference type="STRING" id="1423746.FD27_GL001235"/>
<organism evidence="8 9">
    <name type="scientific">Limosilactobacillus frumenti DSM 13145</name>
    <dbReference type="NCBI Taxonomy" id="1423746"/>
    <lineage>
        <taxon>Bacteria</taxon>
        <taxon>Bacillati</taxon>
        <taxon>Bacillota</taxon>
        <taxon>Bacilli</taxon>
        <taxon>Lactobacillales</taxon>
        <taxon>Lactobacillaceae</taxon>
        <taxon>Limosilactobacillus</taxon>
    </lineage>
</organism>
<evidence type="ECO:0000256" key="5">
    <source>
        <dbReference type="ARBA" id="ARBA00023136"/>
    </source>
</evidence>
<dbReference type="AlphaFoldDB" id="A0A0R1P4A6"/>
<dbReference type="SUPFAM" id="SSF103473">
    <property type="entry name" value="MFS general substrate transporter"/>
    <property type="match status" value="1"/>
</dbReference>
<dbReference type="EMBL" id="AZER01000016">
    <property type="protein sequence ID" value="KRL27472.1"/>
    <property type="molecule type" value="Genomic_DNA"/>
</dbReference>
<feature type="transmembrane region" description="Helical" evidence="6">
    <location>
        <begin position="163"/>
        <end position="187"/>
    </location>
</feature>
<keyword evidence="5 6" id="KW-0472">Membrane</keyword>
<feature type="transmembrane region" description="Helical" evidence="6">
    <location>
        <begin position="464"/>
        <end position="483"/>
    </location>
</feature>
<feature type="transmembrane region" description="Helical" evidence="6">
    <location>
        <begin position="427"/>
        <end position="444"/>
    </location>
</feature>
<dbReference type="PANTHER" id="PTHR42718">
    <property type="entry name" value="MAJOR FACILITATOR SUPERFAMILY MULTIDRUG TRANSPORTER MFSC"/>
    <property type="match status" value="1"/>
</dbReference>
<keyword evidence="3 6" id="KW-0812">Transmembrane</keyword>
<evidence type="ECO:0000256" key="3">
    <source>
        <dbReference type="ARBA" id="ARBA00022692"/>
    </source>
</evidence>
<dbReference type="InterPro" id="IPR036259">
    <property type="entry name" value="MFS_trans_sf"/>
</dbReference>
<dbReference type="InterPro" id="IPR020846">
    <property type="entry name" value="MFS_dom"/>
</dbReference>
<dbReference type="PANTHER" id="PTHR42718:SF24">
    <property type="entry name" value="MAJOR FACILITATOR SUPERFAMILY (MFS) PROFILE DOMAIN-CONTAINING PROTEIN"/>
    <property type="match status" value="1"/>
</dbReference>
<evidence type="ECO:0000259" key="7">
    <source>
        <dbReference type="PROSITE" id="PS50850"/>
    </source>
</evidence>
<accession>A0A0R1P4A6</accession>
<dbReference type="Pfam" id="PF07690">
    <property type="entry name" value="MFS_1"/>
    <property type="match status" value="1"/>
</dbReference>
<evidence type="ECO:0000256" key="4">
    <source>
        <dbReference type="ARBA" id="ARBA00022989"/>
    </source>
</evidence>
<keyword evidence="2" id="KW-0813">Transport</keyword>
<name>A0A0R1P4A6_9LACO</name>
<dbReference type="PROSITE" id="PS50850">
    <property type="entry name" value="MFS"/>
    <property type="match status" value="1"/>
</dbReference>
<feature type="transmembrane region" description="Helical" evidence="6">
    <location>
        <begin position="355"/>
        <end position="375"/>
    </location>
</feature>
<evidence type="ECO:0000256" key="1">
    <source>
        <dbReference type="ARBA" id="ARBA00004651"/>
    </source>
</evidence>
<feature type="transmembrane region" description="Helical" evidence="6">
    <location>
        <begin position="193"/>
        <end position="211"/>
    </location>
</feature>
<feature type="transmembrane region" description="Helical" evidence="6">
    <location>
        <begin position="69"/>
        <end position="89"/>
    </location>
</feature>
<feature type="transmembrane region" description="Helical" evidence="6">
    <location>
        <begin position="321"/>
        <end position="343"/>
    </location>
</feature>
<feature type="transmembrane region" description="Helical" evidence="6">
    <location>
        <begin position="223"/>
        <end position="242"/>
    </location>
</feature>
<keyword evidence="9" id="KW-1185">Reference proteome</keyword>
<feature type="domain" description="Major facilitator superfamily (MFS) profile" evidence="7">
    <location>
        <begin position="31"/>
        <end position="488"/>
    </location>
</feature>
<dbReference type="Gene3D" id="1.20.1250.20">
    <property type="entry name" value="MFS general substrate transporter like domains"/>
    <property type="match status" value="2"/>
</dbReference>
<reference evidence="8 9" key="1">
    <citation type="journal article" date="2015" name="Genome Announc.">
        <title>Expanding the biotechnology potential of lactobacilli through comparative genomics of 213 strains and associated genera.</title>
        <authorList>
            <person name="Sun Z."/>
            <person name="Harris H.M."/>
            <person name="McCann A."/>
            <person name="Guo C."/>
            <person name="Argimon S."/>
            <person name="Zhang W."/>
            <person name="Yang X."/>
            <person name="Jeffery I.B."/>
            <person name="Cooney J.C."/>
            <person name="Kagawa T.F."/>
            <person name="Liu W."/>
            <person name="Song Y."/>
            <person name="Salvetti E."/>
            <person name="Wrobel A."/>
            <person name="Rasinkangas P."/>
            <person name="Parkhill J."/>
            <person name="Rea M.C."/>
            <person name="O'Sullivan O."/>
            <person name="Ritari J."/>
            <person name="Douillard F.P."/>
            <person name="Paul Ross R."/>
            <person name="Yang R."/>
            <person name="Briner A.E."/>
            <person name="Felis G.E."/>
            <person name="de Vos W.M."/>
            <person name="Barrangou R."/>
            <person name="Klaenhammer T.R."/>
            <person name="Caufield P.W."/>
            <person name="Cui Y."/>
            <person name="Zhang H."/>
            <person name="O'Toole P.W."/>
        </authorList>
    </citation>
    <scope>NUCLEOTIDE SEQUENCE [LARGE SCALE GENOMIC DNA]</scope>
    <source>
        <strain evidence="8 9">DSM 13145</strain>
    </source>
</reference>
<dbReference type="InterPro" id="IPR011701">
    <property type="entry name" value="MFS"/>
</dbReference>
<feature type="transmembrane region" description="Helical" evidence="6">
    <location>
        <begin position="29"/>
        <end position="49"/>
    </location>
</feature>
<protein>
    <submittedName>
        <fullName evidence="8">Transporter, major facilitator family protein</fullName>
    </submittedName>
</protein>
<evidence type="ECO:0000256" key="2">
    <source>
        <dbReference type="ARBA" id="ARBA00022448"/>
    </source>
</evidence>
<feature type="transmembrane region" description="Helical" evidence="6">
    <location>
        <begin position="290"/>
        <end position="315"/>
    </location>
</feature>
<comment type="caution">
    <text evidence="8">The sequence shown here is derived from an EMBL/GenBank/DDBJ whole genome shotgun (WGS) entry which is preliminary data.</text>
</comment>
<gene>
    <name evidence="8" type="ORF">FD27_GL001235</name>
</gene>
<sequence>MFIVVNNNSKEGILMTISKDQNGRSYSRFWFIFTLLVGTFTMSISQSSLSTAYPTLMRAFGISASTVQWLTTGFMLVMCVSMPISPWMLNNLNFKTMFIGALALFDIGSLMIILTPASWGTSGFWFMMIGRALEAFAVGVLFPSYQSVLLEITPTDSRGTTMGVAGLVMGSALACGPIVSGIVLKFFDWKSLFVLFMIIITVIILMAGLGLIRDVMPRHETTLDWLSVILSIGLIGVMYVINQAGKNNINWALDGTILIVSILAIAWFCLRQLHLTEPLLELRVMKTFNYDLAILLTSISYIALIVTTIIFPLYYQGVLHVSPFVSGMSLVPGAVFLSILNPLTGTLADKIGFKPTMLVGMTMIVVGWIAGLTMISHLSLWGMIICAMVIEGGNAFVMMPAVTLGANSLPNELVPHGTAVITTVRQVLGSTGVTVATLILTNAANHSISRGMSTLAANLHGYRLVFITMIVVEVIGFCLALVLKNTKKVQK</sequence>
<dbReference type="GO" id="GO:0005886">
    <property type="term" value="C:plasma membrane"/>
    <property type="evidence" value="ECO:0007669"/>
    <property type="project" value="UniProtKB-SubCell"/>
</dbReference>
<evidence type="ECO:0000313" key="8">
    <source>
        <dbReference type="EMBL" id="KRL27472.1"/>
    </source>
</evidence>
<dbReference type="Proteomes" id="UP000051445">
    <property type="component" value="Unassembled WGS sequence"/>
</dbReference>
<dbReference type="GO" id="GO:0022857">
    <property type="term" value="F:transmembrane transporter activity"/>
    <property type="evidence" value="ECO:0007669"/>
    <property type="project" value="InterPro"/>
</dbReference>
<keyword evidence="4 6" id="KW-1133">Transmembrane helix</keyword>
<feature type="transmembrane region" description="Helical" evidence="6">
    <location>
        <begin position="248"/>
        <end position="270"/>
    </location>
</feature>
<proteinExistence type="predicted"/>